<reference evidence="10" key="1">
    <citation type="submission" date="2022-07" db="EMBL/GenBank/DDBJ databases">
        <authorList>
            <person name="Otstavnykh N."/>
            <person name="Isaeva M."/>
            <person name="Bystritskaya E."/>
        </authorList>
    </citation>
    <scope>NUCLEOTIDE SEQUENCE</scope>
    <source>
        <strain evidence="10">KCTC 52189</strain>
    </source>
</reference>
<feature type="transmembrane region" description="Helical" evidence="9">
    <location>
        <begin position="267"/>
        <end position="287"/>
    </location>
</feature>
<comment type="caution">
    <text evidence="10">The sequence shown here is derived from an EMBL/GenBank/DDBJ whole genome shotgun (WGS) entry which is preliminary data.</text>
</comment>
<evidence type="ECO:0000256" key="9">
    <source>
        <dbReference type="SAM" id="Phobius"/>
    </source>
</evidence>
<evidence type="ECO:0000256" key="7">
    <source>
        <dbReference type="ARBA" id="ARBA00023136"/>
    </source>
</evidence>
<evidence type="ECO:0000256" key="6">
    <source>
        <dbReference type="ARBA" id="ARBA00022989"/>
    </source>
</evidence>
<organism evidence="10 11">
    <name type="scientific">Marimonas arenosa</name>
    <dbReference type="NCBI Taxonomy" id="1795305"/>
    <lineage>
        <taxon>Bacteria</taxon>
        <taxon>Pseudomonadati</taxon>
        <taxon>Pseudomonadota</taxon>
        <taxon>Alphaproteobacteria</taxon>
        <taxon>Rhodobacterales</taxon>
        <taxon>Paracoccaceae</taxon>
        <taxon>Marimonas</taxon>
    </lineage>
</organism>
<dbReference type="Proteomes" id="UP001226762">
    <property type="component" value="Unassembled WGS sequence"/>
</dbReference>
<accession>A0AAE3WCY4</accession>
<dbReference type="PANTHER" id="PTHR30574">
    <property type="entry name" value="INNER MEMBRANE PROTEIN YEDE"/>
    <property type="match status" value="1"/>
</dbReference>
<evidence type="ECO:0000256" key="8">
    <source>
        <dbReference type="ARBA" id="ARBA00035655"/>
    </source>
</evidence>
<gene>
    <name evidence="10" type="ORF">NO357_05565</name>
</gene>
<feature type="transmembrane region" description="Helical" evidence="9">
    <location>
        <begin position="308"/>
        <end position="328"/>
    </location>
</feature>
<evidence type="ECO:0000256" key="2">
    <source>
        <dbReference type="ARBA" id="ARBA00022448"/>
    </source>
</evidence>
<evidence type="ECO:0000313" key="11">
    <source>
        <dbReference type="Proteomes" id="UP001226762"/>
    </source>
</evidence>
<dbReference type="EMBL" id="JANHAX010000001">
    <property type="protein sequence ID" value="MDQ2089365.1"/>
    <property type="molecule type" value="Genomic_DNA"/>
</dbReference>
<keyword evidence="5 9" id="KW-0812">Transmembrane</keyword>
<feature type="transmembrane region" description="Helical" evidence="9">
    <location>
        <begin position="12"/>
        <end position="34"/>
    </location>
</feature>
<feature type="transmembrane region" description="Helical" evidence="9">
    <location>
        <begin position="334"/>
        <end position="353"/>
    </location>
</feature>
<evidence type="ECO:0000313" key="10">
    <source>
        <dbReference type="EMBL" id="MDQ2089365.1"/>
    </source>
</evidence>
<evidence type="ECO:0000256" key="5">
    <source>
        <dbReference type="ARBA" id="ARBA00022692"/>
    </source>
</evidence>
<keyword evidence="11" id="KW-1185">Reference proteome</keyword>
<keyword evidence="3" id="KW-1003">Cell membrane</keyword>
<feature type="transmembrane region" description="Helical" evidence="9">
    <location>
        <begin position="55"/>
        <end position="72"/>
    </location>
</feature>
<dbReference type="GO" id="GO:0005886">
    <property type="term" value="C:plasma membrane"/>
    <property type="evidence" value="ECO:0007669"/>
    <property type="project" value="UniProtKB-SubCell"/>
</dbReference>
<keyword evidence="6 9" id="KW-1133">Transmembrane helix</keyword>
<feature type="transmembrane region" description="Helical" evidence="9">
    <location>
        <begin position="181"/>
        <end position="200"/>
    </location>
</feature>
<feature type="transmembrane region" description="Helical" evidence="9">
    <location>
        <begin position="92"/>
        <end position="113"/>
    </location>
</feature>
<evidence type="ECO:0000256" key="4">
    <source>
        <dbReference type="ARBA" id="ARBA00022519"/>
    </source>
</evidence>
<comment type="similarity">
    <text evidence="8">Belongs to the TsuA/YedE (TC 9.B.102) family.</text>
</comment>
<keyword evidence="4" id="KW-0997">Cell inner membrane</keyword>
<evidence type="ECO:0000256" key="1">
    <source>
        <dbReference type="ARBA" id="ARBA00004429"/>
    </source>
</evidence>
<keyword evidence="2" id="KW-0813">Transport</keyword>
<sequence length="360" mass="37437">MLDAWKEAVVEAPAFYIGWGGLLIGLVFGALIVRTNFCTMGSLSDIANFGDWRRFRSWVLALAVAILGVLWLERSGLADMGSSIYLNGRLTLGGHVIGGLLFGVGMVFAGGCASKNLARAGGGDLRSLIVLFVIGITAYMTIGGLFAETRVAIVDATSVELGIEDQGLDTMLAALTGMDAGMAQLVTALVLAGGIIIYAFADKGFRTSPTHVVAGIGIGLCVLAGWVLTALAFDEFADNPMIASLSYVRPAGDSIDYLMRFTAYDGMNFAVSTTIGALSGAFLMSLVTRKFFFATFQDSGDTLRNLSGAVLMGIGGVTALGCTVGQAVTGASTLALGSFITFAAIVAGGFIGMKLMERFV</sequence>
<proteinExistence type="inferred from homology"/>
<comment type="subcellular location">
    <subcellularLocation>
        <location evidence="1">Cell inner membrane</location>
        <topology evidence="1">Multi-pass membrane protein</topology>
    </subcellularLocation>
</comment>
<dbReference type="RefSeq" id="WP_306734611.1">
    <property type="nucleotide sequence ID" value="NZ_JANHAX010000001.1"/>
</dbReference>
<dbReference type="Pfam" id="PF04143">
    <property type="entry name" value="Sulf_transp"/>
    <property type="match status" value="1"/>
</dbReference>
<evidence type="ECO:0000256" key="3">
    <source>
        <dbReference type="ARBA" id="ARBA00022475"/>
    </source>
</evidence>
<reference evidence="10" key="2">
    <citation type="submission" date="2023-02" db="EMBL/GenBank/DDBJ databases">
        <title>'Rhodoalgimonas zhirmunskyi' gen. nov., isolated from a red alga.</title>
        <authorList>
            <person name="Nedashkovskaya O.I."/>
            <person name="Otstavnykh N.Y."/>
            <person name="Bystritskaya E.P."/>
            <person name="Balabanova L.A."/>
            <person name="Isaeva M.P."/>
        </authorList>
    </citation>
    <scope>NUCLEOTIDE SEQUENCE</scope>
    <source>
        <strain evidence="10">KCTC 52189</strain>
    </source>
</reference>
<protein>
    <submittedName>
        <fullName evidence="10">YeeE/YedE family protein</fullName>
    </submittedName>
</protein>
<keyword evidence="7 9" id="KW-0472">Membrane</keyword>
<feature type="transmembrane region" description="Helical" evidence="9">
    <location>
        <begin position="125"/>
        <end position="147"/>
    </location>
</feature>
<feature type="transmembrane region" description="Helical" evidence="9">
    <location>
        <begin position="212"/>
        <end position="233"/>
    </location>
</feature>
<dbReference type="PANTHER" id="PTHR30574:SF1">
    <property type="entry name" value="SULPHUR TRANSPORT DOMAIN-CONTAINING PROTEIN"/>
    <property type="match status" value="1"/>
</dbReference>
<dbReference type="AlphaFoldDB" id="A0AAE3WCY4"/>
<dbReference type="InterPro" id="IPR007272">
    <property type="entry name" value="Sulf_transp_TsuA/YedE"/>
</dbReference>
<name>A0AAE3WCY4_9RHOB</name>